<protein>
    <recommendedName>
        <fullName evidence="8">Porphobilinogen deaminase</fullName>
        <shortName evidence="8">PBG</shortName>
        <ecNumber evidence="8">2.5.1.61</ecNumber>
    </recommendedName>
    <alternativeName>
        <fullName evidence="8">Hydroxymethylbilane synthase</fullName>
        <shortName evidence="8">HMBS</shortName>
    </alternativeName>
    <alternativeName>
        <fullName evidence="8">Pre-uroporphyrinogen synthase</fullName>
    </alternativeName>
</protein>
<dbReference type="CDD" id="cd13646">
    <property type="entry name" value="PBP2_EcHMBS_like"/>
    <property type="match status" value="1"/>
</dbReference>
<evidence type="ECO:0000313" key="12">
    <source>
        <dbReference type="Proteomes" id="UP000184476"/>
    </source>
</evidence>
<dbReference type="Gene3D" id="3.30.160.40">
    <property type="entry name" value="Porphobilinogen deaminase, C-terminal domain"/>
    <property type="match status" value="1"/>
</dbReference>
<dbReference type="Proteomes" id="UP000184476">
    <property type="component" value="Unassembled WGS sequence"/>
</dbReference>
<proteinExistence type="inferred from homology"/>
<comment type="pathway">
    <text evidence="2">Porphyrin-containing compound metabolism; protoporphyrin-IX biosynthesis; coproporphyrinogen-III from 5-aminolevulinate: step 2/4.</text>
</comment>
<dbReference type="SUPFAM" id="SSF54782">
    <property type="entry name" value="Porphobilinogen deaminase (hydroxymethylbilane synthase), C-terminal domain"/>
    <property type="match status" value="1"/>
</dbReference>
<dbReference type="Pfam" id="PF01379">
    <property type="entry name" value="Porphobil_deam"/>
    <property type="match status" value="1"/>
</dbReference>
<dbReference type="EC" id="2.5.1.61" evidence="8"/>
<dbReference type="PIRSF" id="PIRSF001438">
    <property type="entry name" value="4pyrrol_synth_OHMeBilane_synth"/>
    <property type="match status" value="1"/>
</dbReference>
<evidence type="ECO:0000256" key="3">
    <source>
        <dbReference type="ARBA" id="ARBA00005638"/>
    </source>
</evidence>
<dbReference type="HAMAP" id="MF_00260">
    <property type="entry name" value="Porphobil_deam"/>
    <property type="match status" value="1"/>
</dbReference>
<dbReference type="NCBIfam" id="TIGR00212">
    <property type="entry name" value="hemC"/>
    <property type="match status" value="1"/>
</dbReference>
<comment type="function">
    <text evidence="1 8">Tetrapolymerization of the monopyrrole PBG into the hydroxymethylbilane pre-uroporphyrinogen in several discrete steps.</text>
</comment>
<gene>
    <name evidence="8" type="primary">hemC</name>
    <name evidence="11" type="ORF">SAMN05444392_103127</name>
</gene>
<evidence type="ECO:0000256" key="2">
    <source>
        <dbReference type="ARBA" id="ARBA00004735"/>
    </source>
</evidence>
<comment type="catalytic activity">
    <reaction evidence="7 8">
        <text>4 porphobilinogen + H2O = hydroxymethylbilane + 4 NH4(+)</text>
        <dbReference type="Rhea" id="RHEA:13185"/>
        <dbReference type="ChEBI" id="CHEBI:15377"/>
        <dbReference type="ChEBI" id="CHEBI:28938"/>
        <dbReference type="ChEBI" id="CHEBI:57845"/>
        <dbReference type="ChEBI" id="CHEBI:58126"/>
        <dbReference type="EC" id="2.5.1.61"/>
    </reaction>
</comment>
<reference evidence="11 12" key="1">
    <citation type="submission" date="2016-11" db="EMBL/GenBank/DDBJ databases">
        <authorList>
            <person name="Jaros S."/>
            <person name="Januszkiewicz K."/>
            <person name="Wedrychowicz H."/>
        </authorList>
    </citation>
    <scope>NUCLEOTIDE SEQUENCE [LARGE SCALE GENOMIC DNA]</scope>
    <source>
        <strain evidence="11 12">DSM 44666</strain>
    </source>
</reference>
<dbReference type="FunFam" id="3.40.190.10:FF:000004">
    <property type="entry name" value="Porphobilinogen deaminase"/>
    <property type="match status" value="1"/>
</dbReference>
<dbReference type="Pfam" id="PF03900">
    <property type="entry name" value="Porphobil_deamC"/>
    <property type="match status" value="1"/>
</dbReference>
<dbReference type="AlphaFoldDB" id="A0A1M4WAL9"/>
<dbReference type="GO" id="GO:0005737">
    <property type="term" value="C:cytoplasm"/>
    <property type="evidence" value="ECO:0007669"/>
    <property type="project" value="UniProtKB-UniRule"/>
</dbReference>
<dbReference type="FunFam" id="3.40.190.10:FF:000005">
    <property type="entry name" value="Porphobilinogen deaminase"/>
    <property type="match status" value="1"/>
</dbReference>
<dbReference type="SUPFAM" id="SSF53850">
    <property type="entry name" value="Periplasmic binding protein-like II"/>
    <property type="match status" value="1"/>
</dbReference>
<dbReference type="InterPro" id="IPR000860">
    <property type="entry name" value="HemC"/>
</dbReference>
<evidence type="ECO:0000256" key="5">
    <source>
        <dbReference type="ARBA" id="ARBA00022679"/>
    </source>
</evidence>
<dbReference type="InterPro" id="IPR022417">
    <property type="entry name" value="Porphobilin_deaminase_N"/>
</dbReference>
<feature type="modified residue" description="S-(dipyrrolylmethanemethyl)cysteine" evidence="8">
    <location>
        <position position="248"/>
    </location>
</feature>
<comment type="subunit">
    <text evidence="4 8">Monomer.</text>
</comment>
<evidence type="ECO:0000256" key="1">
    <source>
        <dbReference type="ARBA" id="ARBA00002869"/>
    </source>
</evidence>
<dbReference type="Gene3D" id="3.40.190.10">
    <property type="entry name" value="Periplasmic binding protein-like II"/>
    <property type="match status" value="2"/>
</dbReference>
<accession>A0A1M4WAL9</accession>
<dbReference type="InterPro" id="IPR022418">
    <property type="entry name" value="Porphobilinogen_deaminase_C"/>
</dbReference>
<comment type="cofactor">
    <cofactor evidence="8">
        <name>dipyrromethane</name>
        <dbReference type="ChEBI" id="CHEBI:60342"/>
    </cofactor>
    <text evidence="8">Binds 1 dipyrromethane group covalently.</text>
</comment>
<dbReference type="PRINTS" id="PR00151">
    <property type="entry name" value="PORPHBDMNASE"/>
</dbReference>
<evidence type="ECO:0000313" key="11">
    <source>
        <dbReference type="EMBL" id="SHE78284.1"/>
    </source>
</evidence>
<keyword evidence="12" id="KW-1185">Reference proteome</keyword>
<comment type="miscellaneous">
    <text evidence="8">The porphobilinogen subunits are added to the dipyrromethane group.</text>
</comment>
<sequence length="321" mass="34809">MNGVDIMRSLTVGTRGSELAVTQTNWVINQLKEVVPHLEIKTKVIVTKGDLMQKSNIPLSKIGGKGLFLKEIERALLDGEIDFAVHSMKDVPAELPPGLKIGCIPIREDARDCLISKGNQSLDSLPSGAVIGTSSLRRQAQILAYRSDLIVESIRGNIDTRIRKMNEGSFDATVLATAGLKRLGWTEKISERISVDIMTPAIGQGALMIECREQDDELGQILSLLHHAETAKVIAAERSFQQLFQGGCHLPIAAHGQVIEGRVRLTGMVAEPDGSKTFQGVIEGDDPVQVGRELAVQLLDQGAGIVIDSVKETIQKAVQNR</sequence>
<organism evidence="11 12">
    <name type="scientific">Seinonella peptonophila</name>
    <dbReference type="NCBI Taxonomy" id="112248"/>
    <lineage>
        <taxon>Bacteria</taxon>
        <taxon>Bacillati</taxon>
        <taxon>Bacillota</taxon>
        <taxon>Bacilli</taxon>
        <taxon>Bacillales</taxon>
        <taxon>Thermoactinomycetaceae</taxon>
        <taxon>Seinonella</taxon>
    </lineage>
</organism>
<feature type="domain" description="Porphobilinogen deaminase N-terminal" evidence="9">
    <location>
        <begin position="10"/>
        <end position="218"/>
    </location>
</feature>
<dbReference type="GO" id="GO:0006782">
    <property type="term" value="P:protoporphyrinogen IX biosynthetic process"/>
    <property type="evidence" value="ECO:0007669"/>
    <property type="project" value="UniProtKB-UniRule"/>
</dbReference>
<keyword evidence="5 8" id="KW-0808">Transferase</keyword>
<name>A0A1M4WAL9_9BACL</name>
<evidence type="ECO:0000256" key="6">
    <source>
        <dbReference type="ARBA" id="ARBA00023244"/>
    </source>
</evidence>
<evidence type="ECO:0000259" key="10">
    <source>
        <dbReference type="Pfam" id="PF03900"/>
    </source>
</evidence>
<feature type="domain" description="Porphobilinogen deaminase C-terminal" evidence="10">
    <location>
        <begin position="234"/>
        <end position="299"/>
    </location>
</feature>
<dbReference type="PANTHER" id="PTHR11557:SF0">
    <property type="entry name" value="PORPHOBILINOGEN DEAMINASE"/>
    <property type="match status" value="1"/>
</dbReference>
<dbReference type="PANTHER" id="PTHR11557">
    <property type="entry name" value="PORPHOBILINOGEN DEAMINASE"/>
    <property type="match status" value="1"/>
</dbReference>
<dbReference type="GO" id="GO:0004418">
    <property type="term" value="F:hydroxymethylbilane synthase activity"/>
    <property type="evidence" value="ECO:0007669"/>
    <property type="project" value="UniProtKB-UniRule"/>
</dbReference>
<comment type="similarity">
    <text evidence="3 8">Belongs to the HMBS family.</text>
</comment>
<evidence type="ECO:0000256" key="8">
    <source>
        <dbReference type="HAMAP-Rule" id="MF_00260"/>
    </source>
</evidence>
<keyword evidence="6 8" id="KW-0627">Porphyrin biosynthesis</keyword>
<dbReference type="STRING" id="112248.SAMN05444392_103127"/>
<evidence type="ECO:0000256" key="7">
    <source>
        <dbReference type="ARBA" id="ARBA00048169"/>
    </source>
</evidence>
<evidence type="ECO:0000259" key="9">
    <source>
        <dbReference type="Pfam" id="PF01379"/>
    </source>
</evidence>
<dbReference type="InterPro" id="IPR036803">
    <property type="entry name" value="Porphobilinogen_deaminase_C_sf"/>
</dbReference>
<dbReference type="EMBL" id="FQVL01000003">
    <property type="protein sequence ID" value="SHE78284.1"/>
    <property type="molecule type" value="Genomic_DNA"/>
</dbReference>
<evidence type="ECO:0000256" key="4">
    <source>
        <dbReference type="ARBA" id="ARBA00011245"/>
    </source>
</evidence>